<accession>A0A951QAI0</accession>
<sequence>MYFAQWEAYDGLGHVISRGRQIVHTIEPFDEGLLRQFEDGKRAKLLEEGLTVQQVMIANLNRLS</sequence>
<evidence type="ECO:0000313" key="1">
    <source>
        <dbReference type="EMBL" id="MBW4659186.1"/>
    </source>
</evidence>
<dbReference type="Proteomes" id="UP000757435">
    <property type="component" value="Unassembled WGS sequence"/>
</dbReference>
<comment type="caution">
    <text evidence="1">The sequence shown here is derived from an EMBL/GenBank/DDBJ whole genome shotgun (WGS) entry which is preliminary data.</text>
</comment>
<evidence type="ECO:0000313" key="2">
    <source>
        <dbReference type="Proteomes" id="UP000757435"/>
    </source>
</evidence>
<protein>
    <submittedName>
        <fullName evidence="1">Uncharacterized protein</fullName>
    </submittedName>
</protein>
<reference evidence="1" key="1">
    <citation type="submission" date="2021-05" db="EMBL/GenBank/DDBJ databases">
        <authorList>
            <person name="Pietrasiak N."/>
            <person name="Ward R."/>
            <person name="Stajich J.E."/>
            <person name="Kurbessoian T."/>
        </authorList>
    </citation>
    <scope>NUCLEOTIDE SEQUENCE</scope>
    <source>
        <strain evidence="1">UHER 2000/2452</strain>
    </source>
</reference>
<name>A0A951QAI0_9CYAN</name>
<dbReference type="EMBL" id="JAHHHD010000010">
    <property type="protein sequence ID" value="MBW4659186.1"/>
    <property type="molecule type" value="Genomic_DNA"/>
</dbReference>
<gene>
    <name evidence="1" type="ORF">KME15_10965</name>
</gene>
<dbReference type="AlphaFoldDB" id="A0A951QAI0"/>
<proteinExistence type="predicted"/>
<organism evidence="1 2">
    <name type="scientific">Drouetiella hepatica Uher 2000/2452</name>
    <dbReference type="NCBI Taxonomy" id="904376"/>
    <lineage>
        <taxon>Bacteria</taxon>
        <taxon>Bacillati</taxon>
        <taxon>Cyanobacteriota</taxon>
        <taxon>Cyanophyceae</taxon>
        <taxon>Oculatellales</taxon>
        <taxon>Oculatellaceae</taxon>
        <taxon>Drouetiella</taxon>
    </lineage>
</organism>
<reference evidence="1" key="2">
    <citation type="journal article" date="2022" name="Microbiol. Resour. Announc.">
        <title>Metagenome Sequencing to Explore Phylogenomics of Terrestrial Cyanobacteria.</title>
        <authorList>
            <person name="Ward R.D."/>
            <person name="Stajich J.E."/>
            <person name="Johansen J.R."/>
            <person name="Huntemann M."/>
            <person name="Clum A."/>
            <person name="Foster B."/>
            <person name="Foster B."/>
            <person name="Roux S."/>
            <person name="Palaniappan K."/>
            <person name="Varghese N."/>
            <person name="Mukherjee S."/>
            <person name="Reddy T.B.K."/>
            <person name="Daum C."/>
            <person name="Copeland A."/>
            <person name="Chen I.A."/>
            <person name="Ivanova N.N."/>
            <person name="Kyrpides N.C."/>
            <person name="Shapiro N."/>
            <person name="Eloe-Fadrosh E.A."/>
            <person name="Pietrasiak N."/>
        </authorList>
    </citation>
    <scope>NUCLEOTIDE SEQUENCE</scope>
    <source>
        <strain evidence="1">UHER 2000/2452</strain>
    </source>
</reference>